<name>A0AAE0Z9C4_9GAST</name>
<keyword evidence="2" id="KW-1185">Reference proteome</keyword>
<evidence type="ECO:0000313" key="2">
    <source>
        <dbReference type="Proteomes" id="UP001283361"/>
    </source>
</evidence>
<comment type="caution">
    <text evidence="1">The sequence shown here is derived from an EMBL/GenBank/DDBJ whole genome shotgun (WGS) entry which is preliminary data.</text>
</comment>
<evidence type="ECO:0000313" key="1">
    <source>
        <dbReference type="EMBL" id="KAK3765110.1"/>
    </source>
</evidence>
<gene>
    <name evidence="1" type="ORF">RRG08_027751</name>
</gene>
<reference evidence="1" key="1">
    <citation type="journal article" date="2023" name="G3 (Bethesda)">
        <title>A reference genome for the long-term kleptoplast-retaining sea slug Elysia crispata morphotype clarki.</title>
        <authorList>
            <person name="Eastman K.E."/>
            <person name="Pendleton A.L."/>
            <person name="Shaikh M.A."/>
            <person name="Suttiyut T."/>
            <person name="Ogas R."/>
            <person name="Tomko P."/>
            <person name="Gavelis G."/>
            <person name="Widhalm J.R."/>
            <person name="Wisecaver J.H."/>
        </authorList>
    </citation>
    <scope>NUCLEOTIDE SEQUENCE</scope>
    <source>
        <strain evidence="1">ECLA1</strain>
    </source>
</reference>
<organism evidence="1 2">
    <name type="scientific">Elysia crispata</name>
    <name type="common">lettuce slug</name>
    <dbReference type="NCBI Taxonomy" id="231223"/>
    <lineage>
        <taxon>Eukaryota</taxon>
        <taxon>Metazoa</taxon>
        <taxon>Spiralia</taxon>
        <taxon>Lophotrochozoa</taxon>
        <taxon>Mollusca</taxon>
        <taxon>Gastropoda</taxon>
        <taxon>Heterobranchia</taxon>
        <taxon>Euthyneura</taxon>
        <taxon>Panpulmonata</taxon>
        <taxon>Sacoglossa</taxon>
        <taxon>Placobranchoidea</taxon>
        <taxon>Plakobranchidae</taxon>
        <taxon>Elysia</taxon>
    </lineage>
</organism>
<protein>
    <submittedName>
        <fullName evidence="1">Uncharacterized protein</fullName>
    </submittedName>
</protein>
<accession>A0AAE0Z9C4</accession>
<proteinExistence type="predicted"/>
<dbReference type="EMBL" id="JAWDGP010004345">
    <property type="protein sequence ID" value="KAK3765110.1"/>
    <property type="molecule type" value="Genomic_DNA"/>
</dbReference>
<dbReference type="Proteomes" id="UP001283361">
    <property type="component" value="Unassembled WGS sequence"/>
</dbReference>
<dbReference type="AlphaFoldDB" id="A0AAE0Z9C4"/>
<sequence length="104" mass="11562">MFFLGTLSEHSRRRSPRSWEQLLLLVLIKTEHESMSGVVGQQGSVEWSHTMTVLNLQQAYYAMAGTARENLAQASRTFSLVLSSTSGLVITKPIGVKEHPAFDL</sequence>